<dbReference type="PANTHER" id="PTHR33133:SF1">
    <property type="entry name" value="EXPRESSED PROTEIN-RELATED"/>
    <property type="match status" value="1"/>
</dbReference>
<dbReference type="Proteomes" id="UP000663760">
    <property type="component" value="Chromosome 6"/>
</dbReference>
<dbReference type="PANTHER" id="PTHR33133">
    <property type="entry name" value="OS08G0107100 PROTEIN-RELATED"/>
    <property type="match status" value="1"/>
</dbReference>
<dbReference type="AlphaFoldDB" id="A0A7I8KLK5"/>
<accession>A0A7I8KLK5</accession>
<dbReference type="EMBL" id="LR743593">
    <property type="protein sequence ID" value="CAA2622644.1"/>
    <property type="molecule type" value="Genomic_DNA"/>
</dbReference>
<keyword evidence="4" id="KW-1185">Reference proteome</keyword>
<keyword evidence="1" id="KW-0812">Transmembrane</keyword>
<evidence type="ECO:0000313" key="4">
    <source>
        <dbReference type="Proteomes" id="UP000663760"/>
    </source>
</evidence>
<feature type="transmembrane region" description="Helical" evidence="1">
    <location>
        <begin position="72"/>
        <end position="102"/>
    </location>
</feature>
<organism evidence="3 4">
    <name type="scientific">Spirodela intermedia</name>
    <name type="common">Intermediate duckweed</name>
    <dbReference type="NCBI Taxonomy" id="51605"/>
    <lineage>
        <taxon>Eukaryota</taxon>
        <taxon>Viridiplantae</taxon>
        <taxon>Streptophyta</taxon>
        <taxon>Embryophyta</taxon>
        <taxon>Tracheophyta</taxon>
        <taxon>Spermatophyta</taxon>
        <taxon>Magnoliopsida</taxon>
        <taxon>Liliopsida</taxon>
        <taxon>Araceae</taxon>
        <taxon>Lemnoideae</taxon>
        <taxon>Spirodela</taxon>
    </lineage>
</organism>
<keyword evidence="1" id="KW-0472">Membrane</keyword>
<sequence>MQAGTWGFDVLVNNILNDLLHIASPFFIEMWTNYLLRSFIVMAFLYIVAVVRESRTVTIKVLAIRIRRTWMGLIATSLYVHILSSGYLGVCMLLMCTVASIGGVSTTSLALIAAMAILVFLLFVHFNMLWSQGVVVSVMEGRSGLDALARAAEYVRGMKGLGIIRHKWRHPVIRLFKTLSGLTWIGVASLIRTPRSIPSCSSVKNRIVTGQV</sequence>
<evidence type="ECO:0000313" key="2">
    <source>
        <dbReference type="EMBL" id="CAA2622644.1"/>
    </source>
</evidence>
<evidence type="ECO:0000313" key="3">
    <source>
        <dbReference type="EMBL" id="CAA7398670.1"/>
    </source>
</evidence>
<evidence type="ECO:0000256" key="1">
    <source>
        <dbReference type="SAM" id="Phobius"/>
    </source>
</evidence>
<dbReference type="EMBL" id="LR746269">
    <property type="protein sequence ID" value="CAA7398670.1"/>
    <property type="molecule type" value="Genomic_DNA"/>
</dbReference>
<feature type="transmembrane region" description="Helical" evidence="1">
    <location>
        <begin position="34"/>
        <end position="51"/>
    </location>
</feature>
<name>A0A7I8KLK5_SPIIN</name>
<reference evidence="3" key="1">
    <citation type="submission" date="2020-02" db="EMBL/GenBank/DDBJ databases">
        <authorList>
            <person name="Scholz U."/>
            <person name="Mascher M."/>
            <person name="Fiebig A."/>
        </authorList>
    </citation>
    <scope>NUCLEOTIDE SEQUENCE</scope>
</reference>
<dbReference type="OrthoDB" id="737323at2759"/>
<proteinExistence type="predicted"/>
<keyword evidence="1" id="KW-1133">Transmembrane helix</keyword>
<feature type="transmembrane region" description="Helical" evidence="1">
    <location>
        <begin position="108"/>
        <end position="130"/>
    </location>
</feature>
<gene>
    <name evidence="2" type="ORF">SI7747_06008669</name>
    <name evidence="3" type="ORF">SI8410_06009335</name>
</gene>
<protein>
    <submittedName>
        <fullName evidence="3">Uncharacterized protein</fullName>
    </submittedName>
</protein>